<dbReference type="SUPFAM" id="SSF53098">
    <property type="entry name" value="Ribonuclease H-like"/>
    <property type="match status" value="1"/>
</dbReference>
<organism evidence="2 3">
    <name type="scientific">Metamycoplasma auris 15026</name>
    <dbReference type="NCBI Taxonomy" id="1188233"/>
    <lineage>
        <taxon>Bacteria</taxon>
        <taxon>Bacillati</taxon>
        <taxon>Mycoplasmatota</taxon>
        <taxon>Mycoplasmoidales</taxon>
        <taxon>Metamycoplasmataceae</taxon>
        <taxon>Metamycoplasma</taxon>
    </lineage>
</organism>
<sequence>MEINLSFEQEEFIKLALEGNNILVDACIGSGKTTSIQMLCDKYSKEKRILYLTYSKLLKFDAKQKIKSSNTSVFSFHGFAYYMLKQNGINSSNDNAIKLYLANQIIPLKYDVLIIDEYQDIDTEMSNLLLSIKKQNPNIQIIAVGDMDQKIFDKTTLDIKEFITSFLDSHIKLSFTFSYRISNNHAAMLGRIWNKEINGINDECKIEYKDASQALKFLIEQNPSEILCLGSRNGLMTRVLNILEEVATHKWNKKTVYASIKDVDQNVKPNSDTAIFTTYDSAKGLEKPICLVFDFSEQYWNLRLNHLDSKYEILRNVFCVAASRGKNHIIFVHSQFENPLTEEILRISNNNKDKKSQNTYLISEMFDHKYEEDLTKLYSYLEIKEVETANNLIIDIKTNDDLIDLSPCIGVYQEALYFNQYKIENEINKYLEVENEKYWIDYYKKFNANNNRSINELILFFIALQTKQQRYIKQTNIEFVNEFEKLAINNRLKTLFTKDENVQVSCHIAFEKDKNNLEIFAIGLADVLMDNVVYELKFVNELKNTHFLQTAAYMLALGLQKGMLWNVRNNQLFEIRIKNKDEFKKYIAYTITKHRYLIDKNIELENNNDSMLDTKNELSNSSNSNDLIDNSKTVTLYTKFNDIDTSNSNIENEFNFAVIDVETNFFDKVISIGVVIAKSNDFKVVDTNYWIIKENSKFPAIYSKSLLGPLCRYDHYTGYDIETYDLAIEKLIDFLNKYNVKHWFSYTSFDYRHLPKLSNIFQYHDISIVAKNKNFNDFIPDYFETFRNGALKRGYGAESIYRLVTKNDEYFETHNGLIDAIDELIIMYALELDIESFIQNKRLKKKRGDIDKYIETNFSINLILNKIKNKNSNNIKYSNRNTNETNLLVYNRLKDGYIDTKDSNVSDESNNKRYLDDTNLKQKENNYINTSKINFPIQKKTSPKNPHINIKSKKKLSKNTKNDLIKLIIVIPIAVIVLIIFLAIHYSRK</sequence>
<dbReference type="eggNOG" id="COG0507">
    <property type="taxonomic scope" value="Bacteria"/>
</dbReference>
<keyword evidence="3" id="KW-1185">Reference proteome</keyword>
<dbReference type="PATRIC" id="fig|1188233.3.peg.559"/>
<keyword evidence="1" id="KW-0812">Transmembrane</keyword>
<keyword evidence="1" id="KW-0472">Membrane</keyword>
<dbReference type="eggNOG" id="COG0847">
    <property type="taxonomic scope" value="Bacteria"/>
</dbReference>
<dbReference type="STRING" id="1188233.MAU_5750"/>
<reference evidence="2 3" key="1">
    <citation type="journal article" date="2013" name="Genome Announc.">
        <title>Draft Genome Sequences of Mycoplasma auris and Mycoplasma yeatsii, Two Species of the Ear Canal of Caprinae.</title>
        <authorList>
            <person name="Dordet-Frisoni E."/>
            <person name="Baranowski E."/>
            <person name="Barre A."/>
            <person name="Blanchard A."/>
            <person name="Breton M."/>
            <person name="Couture C."/>
            <person name="Dupuy V."/>
            <person name="Gaurivaud P."/>
            <person name="Jacob D."/>
            <person name="Lemaitre C."/>
            <person name="Manso-Silvan L."/>
            <person name="Nikolski M."/>
            <person name="Nouvel L.X."/>
            <person name="Poumarat F."/>
            <person name="Sirand-Pugnet P."/>
            <person name="Thebault P."/>
            <person name="Theil S."/>
            <person name="Thiaucourt F."/>
            <person name="Citti C."/>
            <person name="Tardy F."/>
        </authorList>
    </citation>
    <scope>NUCLEOTIDE SEQUENCE [LARGE SCALE GENOMIC DNA]</scope>
    <source>
        <strain evidence="2 3">15026</strain>
    </source>
</reference>
<dbReference type="PANTHER" id="PTHR11070">
    <property type="entry name" value="UVRD / RECB / PCRA DNA HELICASE FAMILY MEMBER"/>
    <property type="match status" value="1"/>
</dbReference>
<dbReference type="InterPro" id="IPR000212">
    <property type="entry name" value="DNA_helicase_UvrD/REP"/>
</dbReference>
<evidence type="ECO:0000313" key="3">
    <source>
        <dbReference type="Proteomes" id="UP000013131"/>
    </source>
</evidence>
<dbReference type="InterPro" id="IPR026350">
    <property type="entry name" value="GxxExxY"/>
</dbReference>
<evidence type="ECO:0000256" key="1">
    <source>
        <dbReference type="SAM" id="Phobius"/>
    </source>
</evidence>
<comment type="caution">
    <text evidence="2">The sequence shown here is derived from an EMBL/GenBank/DDBJ whole genome shotgun (WGS) entry which is preliminary data.</text>
</comment>
<keyword evidence="1" id="KW-1133">Transmembrane helix</keyword>
<gene>
    <name evidence="2" type="ORF">MAU_5750</name>
</gene>
<dbReference type="OrthoDB" id="393237at2"/>
<dbReference type="AlphaFoldDB" id="N9TQS2"/>
<dbReference type="Pfam" id="PF13245">
    <property type="entry name" value="AAA_19"/>
    <property type="match status" value="1"/>
</dbReference>
<dbReference type="InterPro" id="IPR027417">
    <property type="entry name" value="P-loop_NTPase"/>
</dbReference>
<name>N9TQS2_9BACT</name>
<dbReference type="Proteomes" id="UP000013131">
    <property type="component" value="Unassembled WGS sequence"/>
</dbReference>
<dbReference type="InterPro" id="IPR012337">
    <property type="entry name" value="RNaseH-like_sf"/>
</dbReference>
<evidence type="ECO:0008006" key="4">
    <source>
        <dbReference type="Google" id="ProtNLM"/>
    </source>
</evidence>
<dbReference type="Gene3D" id="3.40.50.300">
    <property type="entry name" value="P-loop containing nucleotide triphosphate hydrolases"/>
    <property type="match status" value="2"/>
</dbReference>
<dbReference type="GO" id="GO:0005524">
    <property type="term" value="F:ATP binding"/>
    <property type="evidence" value="ECO:0007669"/>
    <property type="project" value="InterPro"/>
</dbReference>
<protein>
    <recommendedName>
        <fullName evidence="4">DNA helicase</fullName>
    </recommendedName>
</protein>
<dbReference type="EMBL" id="AORI01000012">
    <property type="protein sequence ID" value="ENY68499.1"/>
    <property type="molecule type" value="Genomic_DNA"/>
</dbReference>
<accession>N9TQS2</accession>
<dbReference type="SUPFAM" id="SSF52540">
    <property type="entry name" value="P-loop containing nucleoside triphosphate hydrolases"/>
    <property type="match status" value="1"/>
</dbReference>
<dbReference type="RefSeq" id="WP_004425244.1">
    <property type="nucleotide sequence ID" value="NZ_AORI01000012.1"/>
</dbReference>
<evidence type="ECO:0000313" key="2">
    <source>
        <dbReference type="EMBL" id="ENY68499.1"/>
    </source>
</evidence>
<dbReference type="InterPro" id="IPR011604">
    <property type="entry name" value="PDDEXK-like_dom_sf"/>
</dbReference>
<dbReference type="Pfam" id="PF13366">
    <property type="entry name" value="PDDEXK_3"/>
    <property type="match status" value="1"/>
</dbReference>
<dbReference type="GO" id="GO:0003678">
    <property type="term" value="F:DNA helicase activity"/>
    <property type="evidence" value="ECO:0007669"/>
    <property type="project" value="InterPro"/>
</dbReference>
<dbReference type="Gene3D" id="3.90.320.10">
    <property type="match status" value="1"/>
</dbReference>
<dbReference type="GO" id="GO:0003677">
    <property type="term" value="F:DNA binding"/>
    <property type="evidence" value="ECO:0007669"/>
    <property type="project" value="InterPro"/>
</dbReference>
<feature type="transmembrane region" description="Helical" evidence="1">
    <location>
        <begin position="964"/>
        <end position="984"/>
    </location>
</feature>
<proteinExistence type="predicted"/>